<dbReference type="PANTHER" id="PTHR43537:SF5">
    <property type="entry name" value="UXU OPERON TRANSCRIPTIONAL REGULATOR"/>
    <property type="match status" value="1"/>
</dbReference>
<dbReference type="PROSITE" id="PS50949">
    <property type="entry name" value="HTH_GNTR"/>
    <property type="match status" value="1"/>
</dbReference>
<evidence type="ECO:0000256" key="2">
    <source>
        <dbReference type="ARBA" id="ARBA00023125"/>
    </source>
</evidence>
<reference evidence="5 6" key="1">
    <citation type="submission" date="2023-07" db="EMBL/GenBank/DDBJ databases">
        <title>Sorghum-associated microbial communities from plants grown in Nebraska, USA.</title>
        <authorList>
            <person name="Schachtman D."/>
        </authorList>
    </citation>
    <scope>NUCLEOTIDE SEQUENCE [LARGE SCALE GENOMIC DNA]</scope>
    <source>
        <strain evidence="5 6">BE190</strain>
    </source>
</reference>
<dbReference type="SUPFAM" id="SSF46785">
    <property type="entry name" value="Winged helix' DNA-binding domain"/>
    <property type="match status" value="1"/>
</dbReference>
<dbReference type="Gene3D" id="1.10.10.10">
    <property type="entry name" value="Winged helix-like DNA-binding domain superfamily/Winged helix DNA-binding domain"/>
    <property type="match status" value="1"/>
</dbReference>
<dbReference type="InterPro" id="IPR008920">
    <property type="entry name" value="TF_FadR/GntR_C"/>
</dbReference>
<dbReference type="SMART" id="SM00895">
    <property type="entry name" value="FCD"/>
    <property type="match status" value="1"/>
</dbReference>
<evidence type="ECO:0000313" key="6">
    <source>
        <dbReference type="Proteomes" id="UP001253595"/>
    </source>
</evidence>
<keyword evidence="3" id="KW-0804">Transcription</keyword>
<dbReference type="SMART" id="SM00345">
    <property type="entry name" value="HTH_GNTR"/>
    <property type="match status" value="1"/>
</dbReference>
<keyword evidence="1" id="KW-0805">Transcription regulation</keyword>
<organism evidence="5 6">
    <name type="scientific">Cellvibrio fibrivorans</name>
    <dbReference type="NCBI Taxonomy" id="126350"/>
    <lineage>
        <taxon>Bacteria</taxon>
        <taxon>Pseudomonadati</taxon>
        <taxon>Pseudomonadota</taxon>
        <taxon>Gammaproteobacteria</taxon>
        <taxon>Cellvibrionales</taxon>
        <taxon>Cellvibrionaceae</taxon>
        <taxon>Cellvibrio</taxon>
    </lineage>
</organism>
<keyword evidence="6" id="KW-1185">Reference proteome</keyword>
<evidence type="ECO:0000259" key="4">
    <source>
        <dbReference type="PROSITE" id="PS50949"/>
    </source>
</evidence>
<dbReference type="GO" id="GO:0003677">
    <property type="term" value="F:DNA binding"/>
    <property type="evidence" value="ECO:0007669"/>
    <property type="project" value="UniProtKB-KW"/>
</dbReference>
<evidence type="ECO:0000256" key="3">
    <source>
        <dbReference type="ARBA" id="ARBA00023163"/>
    </source>
</evidence>
<dbReference type="InterPro" id="IPR036390">
    <property type="entry name" value="WH_DNA-bd_sf"/>
</dbReference>
<dbReference type="CDD" id="cd07377">
    <property type="entry name" value="WHTH_GntR"/>
    <property type="match status" value="1"/>
</dbReference>
<dbReference type="PANTHER" id="PTHR43537">
    <property type="entry name" value="TRANSCRIPTIONAL REGULATOR, GNTR FAMILY"/>
    <property type="match status" value="1"/>
</dbReference>
<name>A0ABU1UVP4_9GAMM</name>
<sequence length="222" mass="25293">MMALVDTELAFSVLLGREQGLVEQILADIALGTFVSGNRLVTAQLAERYGTGVNPVREALKQLEGEGFVTSQKNSGARVASFEYTSMRDLFEILQLLEPYFMAWFVDHYSDENVARLDQLLQQMRGLTTNDRVGFLHLDNLFHWEMYRHHYNKSALKIWKTKRLMLLAMHGNLAVSRTRIEHSIGEHQQIIDALRAGKGAQSVQALALHLSSSEDYWSKLIR</sequence>
<comment type="caution">
    <text evidence="5">The sequence shown here is derived from an EMBL/GenBank/DDBJ whole genome shotgun (WGS) entry which is preliminary data.</text>
</comment>
<evidence type="ECO:0000313" key="5">
    <source>
        <dbReference type="EMBL" id="MDR7089268.1"/>
    </source>
</evidence>
<dbReference type="InterPro" id="IPR036388">
    <property type="entry name" value="WH-like_DNA-bd_sf"/>
</dbReference>
<dbReference type="InterPro" id="IPR000524">
    <property type="entry name" value="Tscrpt_reg_HTH_GntR"/>
</dbReference>
<gene>
    <name evidence="5" type="ORF">J2X05_001274</name>
</gene>
<dbReference type="Proteomes" id="UP001253595">
    <property type="component" value="Unassembled WGS sequence"/>
</dbReference>
<evidence type="ECO:0000256" key="1">
    <source>
        <dbReference type="ARBA" id="ARBA00023015"/>
    </source>
</evidence>
<protein>
    <submittedName>
        <fullName evidence="5">DNA-binding GntR family transcriptional regulator</fullName>
    </submittedName>
</protein>
<keyword evidence="2 5" id="KW-0238">DNA-binding</keyword>
<dbReference type="RefSeq" id="WP_151057329.1">
    <property type="nucleotide sequence ID" value="NZ_JAVDVX010000002.1"/>
</dbReference>
<dbReference type="Pfam" id="PF07729">
    <property type="entry name" value="FCD"/>
    <property type="match status" value="1"/>
</dbReference>
<accession>A0ABU1UVP4</accession>
<dbReference type="Pfam" id="PF00392">
    <property type="entry name" value="GntR"/>
    <property type="match status" value="1"/>
</dbReference>
<proteinExistence type="predicted"/>
<dbReference type="SUPFAM" id="SSF48008">
    <property type="entry name" value="GntR ligand-binding domain-like"/>
    <property type="match status" value="1"/>
</dbReference>
<feature type="domain" description="HTH gntR-type" evidence="4">
    <location>
        <begin position="15"/>
        <end position="82"/>
    </location>
</feature>
<dbReference type="InterPro" id="IPR011711">
    <property type="entry name" value="GntR_C"/>
</dbReference>
<dbReference type="EMBL" id="JAVDVX010000002">
    <property type="protein sequence ID" value="MDR7089268.1"/>
    <property type="molecule type" value="Genomic_DNA"/>
</dbReference>
<dbReference type="Gene3D" id="1.20.120.530">
    <property type="entry name" value="GntR ligand-binding domain-like"/>
    <property type="match status" value="1"/>
</dbReference>